<gene>
    <name evidence="2" type="ORF">METZ01_LOCUS489466</name>
</gene>
<sequence length="176" mass="19050">MTMKKSILHLCFTLLLSVNVVFSVNRNGTSAANFLEIDLGSAGSSMGGAYVSLANDLSAVYWNPAGLSAIRNMETLFLYQPWLIGIDNVFAGVGFKLPRIGTLAFSINYLDYGDEEVTTVDQPDGTGELYTANEYALGISYGRRIVNWFSFGATAKYISSSIWHTSASAFALDLGV</sequence>
<dbReference type="AlphaFoldDB" id="A0A383CWN6"/>
<name>A0A383CWN6_9ZZZZ</name>
<feature type="non-terminal residue" evidence="2">
    <location>
        <position position="176"/>
    </location>
</feature>
<evidence type="ECO:0000313" key="2">
    <source>
        <dbReference type="EMBL" id="SVE36612.1"/>
    </source>
</evidence>
<organism evidence="2">
    <name type="scientific">marine metagenome</name>
    <dbReference type="NCBI Taxonomy" id="408172"/>
    <lineage>
        <taxon>unclassified sequences</taxon>
        <taxon>metagenomes</taxon>
        <taxon>ecological metagenomes</taxon>
    </lineage>
</organism>
<protein>
    <recommendedName>
        <fullName evidence="1">Type IX secretion system protein PorV domain-containing protein</fullName>
    </recommendedName>
</protein>
<dbReference type="Gene3D" id="2.40.160.60">
    <property type="entry name" value="Outer membrane protein transport protein (OMPP1/FadL/TodX)"/>
    <property type="match status" value="1"/>
</dbReference>
<dbReference type="Pfam" id="PF19572">
    <property type="entry name" value="PorV"/>
    <property type="match status" value="1"/>
</dbReference>
<evidence type="ECO:0000259" key="1">
    <source>
        <dbReference type="Pfam" id="PF19572"/>
    </source>
</evidence>
<dbReference type="InterPro" id="IPR045741">
    <property type="entry name" value="PorV"/>
</dbReference>
<dbReference type="EMBL" id="UINC01212335">
    <property type="protein sequence ID" value="SVE36612.1"/>
    <property type="molecule type" value="Genomic_DNA"/>
</dbReference>
<reference evidence="2" key="1">
    <citation type="submission" date="2018-05" db="EMBL/GenBank/DDBJ databases">
        <authorList>
            <person name="Lanie J.A."/>
            <person name="Ng W.-L."/>
            <person name="Kazmierczak K.M."/>
            <person name="Andrzejewski T.M."/>
            <person name="Davidsen T.M."/>
            <person name="Wayne K.J."/>
            <person name="Tettelin H."/>
            <person name="Glass J.I."/>
            <person name="Rusch D."/>
            <person name="Podicherti R."/>
            <person name="Tsui H.-C.T."/>
            <person name="Winkler M.E."/>
        </authorList>
    </citation>
    <scope>NUCLEOTIDE SEQUENCE</scope>
</reference>
<proteinExistence type="predicted"/>
<dbReference type="NCBIfam" id="NF033709">
    <property type="entry name" value="PorV_fam"/>
    <property type="match status" value="1"/>
</dbReference>
<accession>A0A383CWN6</accession>
<feature type="domain" description="Type IX secretion system protein PorV" evidence="1">
    <location>
        <begin position="26"/>
        <end position="164"/>
    </location>
</feature>